<keyword evidence="2" id="KW-1185">Reference proteome</keyword>
<protein>
    <submittedName>
        <fullName evidence="1">Uncharacterized protein</fullName>
    </submittedName>
</protein>
<evidence type="ECO:0000313" key="1">
    <source>
        <dbReference type="EMBL" id="KAJ8882519.1"/>
    </source>
</evidence>
<organism evidence="1 2">
    <name type="scientific">Dryococelus australis</name>
    <dbReference type="NCBI Taxonomy" id="614101"/>
    <lineage>
        <taxon>Eukaryota</taxon>
        <taxon>Metazoa</taxon>
        <taxon>Ecdysozoa</taxon>
        <taxon>Arthropoda</taxon>
        <taxon>Hexapoda</taxon>
        <taxon>Insecta</taxon>
        <taxon>Pterygota</taxon>
        <taxon>Neoptera</taxon>
        <taxon>Polyneoptera</taxon>
        <taxon>Phasmatodea</taxon>
        <taxon>Verophasmatodea</taxon>
        <taxon>Anareolatae</taxon>
        <taxon>Phasmatidae</taxon>
        <taxon>Eurycanthinae</taxon>
        <taxon>Dryococelus</taxon>
    </lineage>
</organism>
<proteinExistence type="predicted"/>
<comment type="caution">
    <text evidence="1">The sequence shown here is derived from an EMBL/GenBank/DDBJ whole genome shotgun (WGS) entry which is preliminary data.</text>
</comment>
<dbReference type="Proteomes" id="UP001159363">
    <property type="component" value="Chromosome 4"/>
</dbReference>
<gene>
    <name evidence="1" type="ORF">PR048_014330</name>
</gene>
<reference evidence="1 2" key="1">
    <citation type="submission" date="2023-02" db="EMBL/GenBank/DDBJ databases">
        <title>LHISI_Scaffold_Assembly.</title>
        <authorList>
            <person name="Stuart O.P."/>
            <person name="Cleave R."/>
            <person name="Magrath M.J.L."/>
            <person name="Mikheyev A.S."/>
        </authorList>
    </citation>
    <scope>NUCLEOTIDE SEQUENCE [LARGE SCALE GENOMIC DNA]</scope>
    <source>
        <strain evidence="1">Daus_M_001</strain>
        <tissue evidence="1">Leg muscle</tissue>
    </source>
</reference>
<accession>A0ABQ9HE33</accession>
<sequence length="198" mass="22088">MPTPPAKQTTPVQQHDEVRCERVNNAERYGEAVGASRVQLADPISTSYQEEPTRTTAQNRCLHVAISMLECDIVSLLHFRDVVIEAERQGEHLNSLTLAHAHWRRRQLRGESPTSTTLKATRTAPGLNTCWWFDSLCYTSCWTMPLVGGFSRGSPVFPALSFRHCSLLTSITIAFIGSQDLAVESHQNIFTHSAGNPR</sequence>
<evidence type="ECO:0000313" key="2">
    <source>
        <dbReference type="Proteomes" id="UP001159363"/>
    </source>
</evidence>
<name>A0ABQ9HE33_9NEOP</name>
<dbReference type="EMBL" id="JARBHB010000005">
    <property type="protein sequence ID" value="KAJ8882519.1"/>
    <property type="molecule type" value="Genomic_DNA"/>
</dbReference>